<feature type="chain" id="PRO_5047096933" evidence="1">
    <location>
        <begin position="19"/>
        <end position="448"/>
    </location>
</feature>
<evidence type="ECO:0000313" key="3">
    <source>
        <dbReference type="Proteomes" id="UP001165498"/>
    </source>
</evidence>
<gene>
    <name evidence="2" type="ORF">NM961_14530</name>
</gene>
<dbReference type="RefSeq" id="WP_255915123.1">
    <property type="nucleotide sequence ID" value="NZ_JANFQO010000013.1"/>
</dbReference>
<keyword evidence="3" id="KW-1185">Reference proteome</keyword>
<comment type="caution">
    <text evidence="2">The sequence shown here is derived from an EMBL/GenBank/DDBJ whole genome shotgun (WGS) entry which is preliminary data.</text>
</comment>
<accession>A0ABT1QUH0</accession>
<name>A0ABT1QUH0_9GAMM</name>
<keyword evidence="1" id="KW-0732">Signal</keyword>
<evidence type="ECO:0000256" key="1">
    <source>
        <dbReference type="SAM" id="SignalP"/>
    </source>
</evidence>
<dbReference type="EMBL" id="JANFQO010000013">
    <property type="protein sequence ID" value="MCQ4165934.1"/>
    <property type="molecule type" value="Genomic_DNA"/>
</dbReference>
<dbReference type="Proteomes" id="UP001165498">
    <property type="component" value="Unassembled WGS sequence"/>
</dbReference>
<sequence>MKYLLAVTGLLLAPFAQAQNWNQLLGAAPGQSTRLAASQALDNSADGNIHVQTLSTAGSTATGRLYALNSNGAPLTALTTSALQPANASTVAQAVSARNGYRVSWYDRAYGGGAVQSTFYSYFPGQAVHERVTGVSGQAVFAASDGNGSALVVYEDPQSYQRPRMLLIGGPQFVLWSRMTGGCPLNDFQPARILAADFQPAPVPRLTVVARCEDTPANGGGQIMVRSVDLADGSTLSKRHSWPYADSAAPVIGARAIGQGRFVIEQADSASGEHVARVISIDGEEDPLAMPGQFRLQDTVRFPGGALIPTIDDVRKNLGLLVFDAQRNDWTELPELADLARTPLAWGATAAGSMAVAYRQAQPDQRGPVQLRVLNSAGRVIAKRALAYASQAQGRIELRGLADGSEALLLAADVEQADGSGAVYVEQFVPEGDGTGEIEMPVIDLPRH</sequence>
<organism evidence="2 3">
    <name type="scientific">Tahibacter harae</name>
    <dbReference type="NCBI Taxonomy" id="2963937"/>
    <lineage>
        <taxon>Bacteria</taxon>
        <taxon>Pseudomonadati</taxon>
        <taxon>Pseudomonadota</taxon>
        <taxon>Gammaproteobacteria</taxon>
        <taxon>Lysobacterales</taxon>
        <taxon>Rhodanobacteraceae</taxon>
        <taxon>Tahibacter</taxon>
    </lineage>
</organism>
<proteinExistence type="predicted"/>
<evidence type="ECO:0000313" key="2">
    <source>
        <dbReference type="EMBL" id="MCQ4165934.1"/>
    </source>
</evidence>
<feature type="signal peptide" evidence="1">
    <location>
        <begin position="1"/>
        <end position="18"/>
    </location>
</feature>
<protein>
    <submittedName>
        <fullName evidence="2">Uncharacterized protein</fullName>
    </submittedName>
</protein>
<reference evidence="2" key="1">
    <citation type="submission" date="2022-07" db="EMBL/GenBank/DDBJ databases">
        <title>Tahibacter sp., a new gammaproteobacterium isolated from the silt sample collected at pig farm.</title>
        <authorList>
            <person name="Chen H."/>
        </authorList>
    </citation>
    <scope>NUCLEOTIDE SEQUENCE</scope>
    <source>
        <strain evidence="2">P2K</strain>
    </source>
</reference>